<evidence type="ECO:0000313" key="2">
    <source>
        <dbReference type="EMBL" id="MBD0384702.1"/>
    </source>
</evidence>
<dbReference type="RefSeq" id="WP_188178461.1">
    <property type="nucleotide sequence ID" value="NZ_JACVVD010000024.1"/>
</dbReference>
<keyword evidence="1" id="KW-0812">Transmembrane</keyword>
<feature type="transmembrane region" description="Helical" evidence="1">
    <location>
        <begin position="9"/>
        <end position="27"/>
    </location>
</feature>
<keyword evidence="1" id="KW-1133">Transmembrane helix</keyword>
<protein>
    <submittedName>
        <fullName evidence="2">Uncharacterized protein</fullName>
    </submittedName>
</protein>
<evidence type="ECO:0000256" key="1">
    <source>
        <dbReference type="SAM" id="Phobius"/>
    </source>
</evidence>
<dbReference type="AlphaFoldDB" id="A0A926QNF0"/>
<reference evidence="2" key="1">
    <citation type="submission" date="2020-09" db="EMBL/GenBank/DDBJ databases">
        <title>Draft Genome Sequence of Paenibacillus sp. WST5.</title>
        <authorList>
            <person name="Bao Z."/>
        </authorList>
    </citation>
    <scope>NUCLEOTIDE SEQUENCE</scope>
    <source>
        <strain evidence="2">WST5</strain>
    </source>
</reference>
<proteinExistence type="predicted"/>
<gene>
    <name evidence="2" type="ORF">ICC18_32200</name>
</gene>
<accession>A0A926QNF0</accession>
<keyword evidence="1" id="KW-0472">Membrane</keyword>
<comment type="caution">
    <text evidence="2">The sequence shown here is derived from an EMBL/GenBank/DDBJ whole genome shotgun (WGS) entry which is preliminary data.</text>
</comment>
<sequence length="208" mass="23468">MNTKSGKSFLLFAAMIICVTFFIFQLLPKQEKPRHEPIINENYIKSKSFNISSISSDFKTSAKGTVFVKGVDRSPNHILIVATIEIDPEDWGGVAFYIPEKWSISKVTSSYPENKPYSNPVDYIATWTSNSKTESHWKAWIEVGRDRSYKITGGGVGTVVIDLIHDENEKHQPETFEFGIEVGSKEVDGRKEMGTDFIKIPISLIDNN</sequence>
<dbReference type="Proteomes" id="UP000650466">
    <property type="component" value="Unassembled WGS sequence"/>
</dbReference>
<name>A0A926QNF0_9BACL</name>
<organism evidence="2 3">
    <name type="scientific">Paenibacillus sedimenti</name>
    <dbReference type="NCBI Taxonomy" id="2770274"/>
    <lineage>
        <taxon>Bacteria</taxon>
        <taxon>Bacillati</taxon>
        <taxon>Bacillota</taxon>
        <taxon>Bacilli</taxon>
        <taxon>Bacillales</taxon>
        <taxon>Paenibacillaceae</taxon>
        <taxon>Paenibacillus</taxon>
    </lineage>
</organism>
<keyword evidence="3" id="KW-1185">Reference proteome</keyword>
<dbReference type="EMBL" id="JACVVD010000024">
    <property type="protein sequence ID" value="MBD0384702.1"/>
    <property type="molecule type" value="Genomic_DNA"/>
</dbReference>
<evidence type="ECO:0000313" key="3">
    <source>
        <dbReference type="Proteomes" id="UP000650466"/>
    </source>
</evidence>